<dbReference type="Gene3D" id="3.30.70.1430">
    <property type="entry name" value="Multidrug efflux transporter AcrB pore domain"/>
    <property type="match status" value="2"/>
</dbReference>
<feature type="transmembrane region" description="Helical" evidence="8">
    <location>
        <begin position="12"/>
        <end position="29"/>
    </location>
</feature>
<evidence type="ECO:0000256" key="8">
    <source>
        <dbReference type="SAM" id="Phobius"/>
    </source>
</evidence>
<feature type="transmembrane region" description="Helical" evidence="8">
    <location>
        <begin position="333"/>
        <end position="352"/>
    </location>
</feature>
<dbReference type="Pfam" id="PF00873">
    <property type="entry name" value="ACR_tran"/>
    <property type="match status" value="1"/>
</dbReference>
<evidence type="ECO:0000256" key="1">
    <source>
        <dbReference type="ARBA" id="ARBA00004429"/>
    </source>
</evidence>
<sequence>MQLPALCIKRPVLAIVMNLLIVLAGLLAFDRLTVREYPNIDIPTVTVDTTYSGASAAIVESTVTKILEDSLSGIEGIDYLSSISRTGRSQITIAFKQGREIDSATSDVRDRVSRVRGKLPDTIDEPVITKTEADAQPIIWLAFSSTRHNPLQINQFADKQVKSRLQTLDGVADIRIFGERRPAMRIWLDSEKLSRFSLTPQDVEATLRAQNVEIPSGRVESLQREFSVLAETDVNTPEQFGQLIIRQEAGLLVRVADVARVEIAPEDVRRIARFNGTPAVALGVIKTSTANPLEVSKAVRAELPKIEESLPEGMQVRLAYDSSVFIQESIDSVQRTILEAVALVILVIFIFLRSLRATLIPVITIPVSLIGALIFMQIFGFSINTLTLLAMVLAIGLVVDDAIVVLENIYRHIEEGKTPVQAAIQGSKEIAFAVLAMTFTLAAVFAPIAFTEGRTGKLFAEFALTLAAAVIVSGFCALTLSPMMSSRLLTAHQPDSNVIYRAIERGLNAMTAAYEWLLTRLLVWRWLVLSLSLVAIGAMVVMFKALPSELSPIEDRGVIVSIGIGPEGATPQYFDKYAQQVEQIYSQVPERASTFLIIGFPDETKFISFNRFIPWAERERTTAMIVPNLMPQLSQVPGVMALATLPPSLGQGTSSSPIEFVLQTTGSYADLGKMIGQLMEKLAQNPNIVNPIPDLKLNKPQLSLAVDRDKAALLDVGVADIGKTLETLLGSRKVTTFKLDGDQYDVMLQLEDDGRRTPDQLQQIYVRNSQGQILPLSALITMQETVSPAELNHFNKLRSAKITASLAEGYAMGDAVAYMQQAMVDINNPTMSYDWAGQTREFLTSGDALAKAFILAVLFIYLVLAAQFESFRDPFIILFSVPLAMLGAIWALKLTGGTLNVYSQIGLITLVGLISKHGILLVEFANQLQEQGRTKIQAVVESASLRLRPILMTTAAMVLGAVPLAIAVGAGAEVRHPIGWVIVGGMTIGTLFTLFVIPCLYLVIGRVHSEHDNKNL</sequence>
<feature type="transmembrane region" description="Helical" evidence="8">
    <location>
        <begin position="875"/>
        <end position="892"/>
    </location>
</feature>
<keyword evidence="7 8" id="KW-0472">Membrane</keyword>
<dbReference type="SUPFAM" id="SSF82714">
    <property type="entry name" value="Multidrug efflux transporter AcrB TolC docking domain, DN and DC subdomains"/>
    <property type="match status" value="2"/>
</dbReference>
<keyword evidence="10" id="KW-1185">Reference proteome</keyword>
<dbReference type="InterPro" id="IPR001036">
    <property type="entry name" value="Acrflvin-R"/>
</dbReference>
<dbReference type="OrthoDB" id="9757876at2"/>
<feature type="transmembrane region" description="Helical" evidence="8">
    <location>
        <begin position="978"/>
        <end position="1004"/>
    </location>
</feature>
<evidence type="ECO:0000256" key="5">
    <source>
        <dbReference type="ARBA" id="ARBA00022692"/>
    </source>
</evidence>
<dbReference type="Gene3D" id="1.20.1640.10">
    <property type="entry name" value="Multidrug efflux transporter AcrB transmembrane domain"/>
    <property type="match status" value="2"/>
</dbReference>
<comment type="subcellular location">
    <subcellularLocation>
        <location evidence="1">Cell inner membrane</location>
        <topology evidence="1">Multi-pass membrane protein</topology>
    </subcellularLocation>
</comment>
<feature type="transmembrane region" description="Helical" evidence="8">
    <location>
        <begin position="526"/>
        <end position="546"/>
    </location>
</feature>
<keyword evidence="2" id="KW-0813">Transport</keyword>
<dbReference type="AlphaFoldDB" id="A0A2T5J137"/>
<dbReference type="GO" id="GO:0042910">
    <property type="term" value="F:xenobiotic transmembrane transporter activity"/>
    <property type="evidence" value="ECO:0007669"/>
    <property type="project" value="TreeGrafter"/>
</dbReference>
<dbReference type="InterPro" id="IPR027463">
    <property type="entry name" value="AcrB_DN_DC_subdom"/>
</dbReference>
<keyword evidence="3" id="KW-1003">Cell membrane</keyword>
<dbReference type="GO" id="GO:0005886">
    <property type="term" value="C:plasma membrane"/>
    <property type="evidence" value="ECO:0007669"/>
    <property type="project" value="UniProtKB-SubCell"/>
</dbReference>
<feature type="transmembrane region" description="Helical" evidence="8">
    <location>
        <begin position="462"/>
        <end position="480"/>
    </location>
</feature>
<gene>
    <name evidence="9" type="ORF">C8N29_104122</name>
</gene>
<feature type="transmembrane region" description="Helical" evidence="8">
    <location>
        <begin position="359"/>
        <end position="380"/>
    </location>
</feature>
<dbReference type="SUPFAM" id="SSF82693">
    <property type="entry name" value="Multidrug efflux transporter AcrB pore domain, PN1, PN2, PC1 and PC2 subdomains"/>
    <property type="match status" value="3"/>
</dbReference>
<accession>A0A2T5J137</accession>
<comment type="caution">
    <text evidence="9">The sequence shown here is derived from an EMBL/GenBank/DDBJ whole genome shotgun (WGS) entry which is preliminary data.</text>
</comment>
<evidence type="ECO:0000313" key="10">
    <source>
        <dbReference type="Proteomes" id="UP000244223"/>
    </source>
</evidence>
<keyword evidence="5 8" id="KW-0812">Transmembrane</keyword>
<organism evidence="9 10">
    <name type="scientific">Agitococcus lubricus</name>
    <dbReference type="NCBI Taxonomy" id="1077255"/>
    <lineage>
        <taxon>Bacteria</taxon>
        <taxon>Pseudomonadati</taxon>
        <taxon>Pseudomonadota</taxon>
        <taxon>Gammaproteobacteria</taxon>
        <taxon>Moraxellales</taxon>
        <taxon>Moraxellaceae</taxon>
        <taxon>Agitococcus</taxon>
    </lineage>
</organism>
<dbReference type="Gene3D" id="3.30.70.1440">
    <property type="entry name" value="Multidrug efflux transporter AcrB pore domain"/>
    <property type="match status" value="1"/>
</dbReference>
<keyword evidence="6 8" id="KW-1133">Transmembrane helix</keyword>
<protein>
    <submittedName>
        <fullName evidence="9">Multidrug efflux pump</fullName>
    </submittedName>
</protein>
<evidence type="ECO:0000256" key="7">
    <source>
        <dbReference type="ARBA" id="ARBA00023136"/>
    </source>
</evidence>
<keyword evidence="4" id="KW-0997">Cell inner membrane</keyword>
<dbReference type="FunFam" id="1.20.1640.10:FF:000001">
    <property type="entry name" value="Efflux pump membrane transporter"/>
    <property type="match status" value="1"/>
</dbReference>
<feature type="transmembrane region" description="Helical" evidence="8">
    <location>
        <begin position="904"/>
        <end position="925"/>
    </location>
</feature>
<feature type="transmembrane region" description="Helical" evidence="8">
    <location>
        <begin position="386"/>
        <end position="410"/>
    </location>
</feature>
<dbReference type="RefSeq" id="WP_107865080.1">
    <property type="nucleotide sequence ID" value="NZ_QAON01000004.1"/>
</dbReference>
<dbReference type="PANTHER" id="PTHR32063">
    <property type="match status" value="1"/>
</dbReference>
<dbReference type="Proteomes" id="UP000244223">
    <property type="component" value="Unassembled WGS sequence"/>
</dbReference>
<proteinExistence type="predicted"/>
<evidence type="ECO:0000313" key="9">
    <source>
        <dbReference type="EMBL" id="PTQ90083.1"/>
    </source>
</evidence>
<dbReference type="FunFam" id="3.30.70.1430:FF:000001">
    <property type="entry name" value="Efflux pump membrane transporter"/>
    <property type="match status" value="1"/>
</dbReference>
<dbReference type="SUPFAM" id="SSF82866">
    <property type="entry name" value="Multidrug efflux transporter AcrB transmembrane domain"/>
    <property type="match status" value="2"/>
</dbReference>
<dbReference type="PRINTS" id="PR00702">
    <property type="entry name" value="ACRIFLAVINRP"/>
</dbReference>
<dbReference type="Gene3D" id="3.30.2090.10">
    <property type="entry name" value="Multidrug efflux transporter AcrB TolC docking domain, DN and DC subdomains"/>
    <property type="match status" value="2"/>
</dbReference>
<evidence type="ECO:0000256" key="4">
    <source>
        <dbReference type="ARBA" id="ARBA00022519"/>
    </source>
</evidence>
<dbReference type="EMBL" id="QAON01000004">
    <property type="protein sequence ID" value="PTQ90083.1"/>
    <property type="molecule type" value="Genomic_DNA"/>
</dbReference>
<evidence type="ECO:0000256" key="2">
    <source>
        <dbReference type="ARBA" id="ARBA00022448"/>
    </source>
</evidence>
<name>A0A2T5J137_9GAMM</name>
<evidence type="ECO:0000256" key="3">
    <source>
        <dbReference type="ARBA" id="ARBA00022475"/>
    </source>
</evidence>
<feature type="transmembrane region" description="Helical" evidence="8">
    <location>
        <begin position="950"/>
        <end position="972"/>
    </location>
</feature>
<dbReference type="PANTHER" id="PTHR32063:SF14">
    <property type="entry name" value="BLL4319 PROTEIN"/>
    <property type="match status" value="1"/>
</dbReference>
<feature type="transmembrane region" description="Helical" evidence="8">
    <location>
        <begin position="848"/>
        <end position="868"/>
    </location>
</feature>
<evidence type="ECO:0000256" key="6">
    <source>
        <dbReference type="ARBA" id="ARBA00022989"/>
    </source>
</evidence>
<reference evidence="9 10" key="1">
    <citation type="submission" date="2018-04" db="EMBL/GenBank/DDBJ databases">
        <title>Genomic Encyclopedia of Archaeal and Bacterial Type Strains, Phase II (KMG-II): from individual species to whole genera.</title>
        <authorList>
            <person name="Goeker M."/>
        </authorList>
    </citation>
    <scope>NUCLEOTIDE SEQUENCE [LARGE SCALE GENOMIC DNA]</scope>
    <source>
        <strain evidence="9 10">DSM 5822</strain>
    </source>
</reference>
<feature type="transmembrane region" description="Helical" evidence="8">
    <location>
        <begin position="430"/>
        <end position="450"/>
    </location>
</feature>
<dbReference type="Gene3D" id="3.30.70.1320">
    <property type="entry name" value="Multidrug efflux transporter AcrB pore domain like"/>
    <property type="match status" value="1"/>
</dbReference>